<proteinExistence type="predicted"/>
<feature type="region of interest" description="Disordered" evidence="1">
    <location>
        <begin position="1"/>
        <end position="37"/>
    </location>
</feature>
<evidence type="ECO:0000313" key="2">
    <source>
        <dbReference type="EMBL" id="KAJ8333017.1"/>
    </source>
</evidence>
<dbReference type="EMBL" id="JAINUF010000024">
    <property type="protein sequence ID" value="KAJ8333017.1"/>
    <property type="molecule type" value="Genomic_DNA"/>
</dbReference>
<feature type="region of interest" description="Disordered" evidence="1">
    <location>
        <begin position="83"/>
        <end position="102"/>
    </location>
</feature>
<feature type="compositionally biased region" description="Basic and acidic residues" evidence="1">
    <location>
        <begin position="19"/>
        <end position="37"/>
    </location>
</feature>
<accession>A0A9Q1IAY6</accession>
<protein>
    <submittedName>
        <fullName evidence="2">Uncharacterized protein</fullName>
    </submittedName>
</protein>
<gene>
    <name evidence="2" type="ORF">SKAU_G00419130</name>
</gene>
<keyword evidence="3" id="KW-1185">Reference proteome</keyword>
<dbReference type="AlphaFoldDB" id="A0A9Q1IAY6"/>
<reference evidence="2" key="1">
    <citation type="journal article" date="2023" name="Science">
        <title>Genome structures resolve the early diversification of teleost fishes.</title>
        <authorList>
            <person name="Parey E."/>
            <person name="Louis A."/>
            <person name="Montfort J."/>
            <person name="Bouchez O."/>
            <person name="Roques C."/>
            <person name="Iampietro C."/>
            <person name="Lluch J."/>
            <person name="Castinel A."/>
            <person name="Donnadieu C."/>
            <person name="Desvignes T."/>
            <person name="Floi Bucao C."/>
            <person name="Jouanno E."/>
            <person name="Wen M."/>
            <person name="Mejri S."/>
            <person name="Dirks R."/>
            <person name="Jansen H."/>
            <person name="Henkel C."/>
            <person name="Chen W.J."/>
            <person name="Zahm M."/>
            <person name="Cabau C."/>
            <person name="Klopp C."/>
            <person name="Thompson A.W."/>
            <person name="Robinson-Rechavi M."/>
            <person name="Braasch I."/>
            <person name="Lecointre G."/>
            <person name="Bobe J."/>
            <person name="Postlethwait J.H."/>
            <person name="Berthelot C."/>
            <person name="Roest Crollius H."/>
            <person name="Guiguen Y."/>
        </authorList>
    </citation>
    <scope>NUCLEOTIDE SEQUENCE</scope>
    <source>
        <strain evidence="2">WJC10195</strain>
    </source>
</reference>
<comment type="caution">
    <text evidence="2">The sequence shown here is derived from an EMBL/GenBank/DDBJ whole genome shotgun (WGS) entry which is preliminary data.</text>
</comment>
<evidence type="ECO:0000256" key="1">
    <source>
        <dbReference type="SAM" id="MobiDB-lite"/>
    </source>
</evidence>
<dbReference type="Proteomes" id="UP001152622">
    <property type="component" value="Chromosome 24"/>
</dbReference>
<organism evidence="2 3">
    <name type="scientific">Synaphobranchus kaupii</name>
    <name type="common">Kaup's arrowtooth eel</name>
    <dbReference type="NCBI Taxonomy" id="118154"/>
    <lineage>
        <taxon>Eukaryota</taxon>
        <taxon>Metazoa</taxon>
        <taxon>Chordata</taxon>
        <taxon>Craniata</taxon>
        <taxon>Vertebrata</taxon>
        <taxon>Euteleostomi</taxon>
        <taxon>Actinopterygii</taxon>
        <taxon>Neopterygii</taxon>
        <taxon>Teleostei</taxon>
        <taxon>Anguilliformes</taxon>
        <taxon>Synaphobranchidae</taxon>
        <taxon>Synaphobranchus</taxon>
    </lineage>
</organism>
<evidence type="ECO:0000313" key="3">
    <source>
        <dbReference type="Proteomes" id="UP001152622"/>
    </source>
</evidence>
<sequence>MVSAKAASGRIPAMIDADDAPRRRRGEEKQKGLIPERDAAIWREPAVIVTAAESRAAMAVGVADGVPVPCRVVRATLPDLDRHQPLGAGCIAPSDSPPSAAR</sequence>
<name>A0A9Q1IAY6_SYNKA</name>